<dbReference type="PRINTS" id="PR00081">
    <property type="entry name" value="GDHRDH"/>
</dbReference>
<evidence type="ECO:0000313" key="7">
    <source>
        <dbReference type="Proteomes" id="UP001229955"/>
    </source>
</evidence>
<dbReference type="InterPro" id="IPR057326">
    <property type="entry name" value="KR_dom"/>
</dbReference>
<dbReference type="SMART" id="SM00822">
    <property type="entry name" value="PKS_KR"/>
    <property type="match status" value="1"/>
</dbReference>
<accession>A0AA49Q900</accession>
<dbReference type="KEGG" id="pspc:Strain318_002728"/>
<dbReference type="InterPro" id="IPR002347">
    <property type="entry name" value="SDR_fam"/>
</dbReference>
<keyword evidence="2" id="KW-0560">Oxidoreductase</keyword>
<evidence type="ECO:0000259" key="4">
    <source>
        <dbReference type="SMART" id="SM00822"/>
    </source>
</evidence>
<dbReference type="Proteomes" id="UP001229955">
    <property type="component" value="Chromosome"/>
</dbReference>
<dbReference type="Gene3D" id="3.40.50.720">
    <property type="entry name" value="NAD(P)-binding Rossmann-like Domain"/>
    <property type="match status" value="1"/>
</dbReference>
<comment type="similarity">
    <text evidence="1 3">Belongs to the short-chain dehydrogenases/reductases (SDR) family.</text>
</comment>
<protein>
    <submittedName>
        <fullName evidence="5">SDR family NAD(P)-dependent oxidoreductase</fullName>
    </submittedName>
</protein>
<dbReference type="GO" id="GO:0016491">
    <property type="term" value="F:oxidoreductase activity"/>
    <property type="evidence" value="ECO:0007669"/>
    <property type="project" value="UniProtKB-KW"/>
</dbReference>
<sequence>MPERMRLAGRTAVVTGAGSGIGRATAVALAARGCHLALADLHAERLAETAQLVAREGLRVSAHRLDVSDRAQVQAFPDQVLAHHVGVDLLFNVAGVGLGGTYEQVTDDDVAWVMDVNFWGTVWMTRAFLPALRSCDAAQIVNVSSVFGMVAPAGNVAYSASKFAVRGFSEALRWELEDTHIGVTVVHPGGVATNIANDARVPDGVDEAERQRKLAFSNKRLRMPPAKAGEIIVRGVEARKLRVLVGWDAVALSILTRLVPVRYWRVLRSWVREDLAAGGGSGPQG</sequence>
<dbReference type="InterPro" id="IPR036291">
    <property type="entry name" value="NAD(P)-bd_dom_sf"/>
</dbReference>
<reference evidence="5" key="1">
    <citation type="submission" date="2023-07" db="EMBL/GenBank/DDBJ databases">
        <authorList>
            <person name="Haufschild T."/>
            <person name="Kallscheuer N."/>
            <person name="Hammer J."/>
            <person name="Kohn T."/>
            <person name="Kabuu M."/>
            <person name="Jogler M."/>
            <person name="Wohfarth N."/>
            <person name="Heuer A."/>
            <person name="Rohde M."/>
            <person name="van Teeseling M.C.F."/>
            <person name="Jogler C."/>
        </authorList>
    </citation>
    <scope>NUCLEOTIDE SEQUENCE</scope>
    <source>
        <strain evidence="5">Strain 138</strain>
        <strain evidence="6">Strain 318</strain>
    </source>
</reference>
<dbReference type="Pfam" id="PF00106">
    <property type="entry name" value="adh_short"/>
    <property type="match status" value="1"/>
</dbReference>
<dbReference type="PANTHER" id="PTHR44196:SF1">
    <property type="entry name" value="DEHYDROGENASE_REDUCTASE SDR FAMILY MEMBER 7B"/>
    <property type="match status" value="1"/>
</dbReference>
<dbReference type="EMBL" id="CP130613">
    <property type="protein sequence ID" value="WKW16316.1"/>
    <property type="molecule type" value="Genomic_DNA"/>
</dbReference>
<dbReference type="PANTHER" id="PTHR44196">
    <property type="entry name" value="DEHYDROGENASE/REDUCTASE SDR FAMILY MEMBER 7B"/>
    <property type="match status" value="1"/>
</dbReference>
<feature type="domain" description="Ketoreductase" evidence="4">
    <location>
        <begin position="10"/>
        <end position="194"/>
    </location>
</feature>
<dbReference type="FunFam" id="3.40.50.720:FF:000084">
    <property type="entry name" value="Short-chain dehydrogenase reductase"/>
    <property type="match status" value="1"/>
</dbReference>
<dbReference type="AlphaFoldDB" id="A0AA49Q679"/>
<organism evidence="5">
    <name type="scientific">Pseudogemmatithrix spongiicola</name>
    <dbReference type="NCBI Taxonomy" id="3062599"/>
    <lineage>
        <taxon>Bacteria</taxon>
        <taxon>Pseudomonadati</taxon>
        <taxon>Gemmatimonadota</taxon>
        <taxon>Gemmatimonadia</taxon>
        <taxon>Gemmatimonadales</taxon>
        <taxon>Gemmatimonadaceae</taxon>
        <taxon>Pseudogemmatithrix</taxon>
    </lineage>
</organism>
<dbReference type="InterPro" id="IPR020904">
    <property type="entry name" value="Sc_DH/Rdtase_CS"/>
</dbReference>
<name>A0AA49Q679_9BACT</name>
<evidence type="ECO:0000256" key="1">
    <source>
        <dbReference type="ARBA" id="ARBA00006484"/>
    </source>
</evidence>
<keyword evidence="7" id="KW-1185">Reference proteome</keyword>
<proteinExistence type="inferred from homology"/>
<dbReference type="PROSITE" id="PS00061">
    <property type="entry name" value="ADH_SHORT"/>
    <property type="match status" value="1"/>
</dbReference>
<dbReference type="PRINTS" id="PR00080">
    <property type="entry name" value="SDRFAMILY"/>
</dbReference>
<evidence type="ECO:0000313" key="5">
    <source>
        <dbReference type="EMBL" id="WKW13409.1"/>
    </source>
</evidence>
<gene>
    <name evidence="5" type="ORF">Strain138_002728</name>
    <name evidence="6" type="ORF">Strain318_002728</name>
</gene>
<evidence type="ECO:0000256" key="2">
    <source>
        <dbReference type="ARBA" id="ARBA00023002"/>
    </source>
</evidence>
<dbReference type="GO" id="GO:0016020">
    <property type="term" value="C:membrane"/>
    <property type="evidence" value="ECO:0007669"/>
    <property type="project" value="TreeGrafter"/>
</dbReference>
<accession>A0AA49Q679</accession>
<evidence type="ECO:0000313" key="6">
    <source>
        <dbReference type="EMBL" id="WKW16316.1"/>
    </source>
</evidence>
<dbReference type="SUPFAM" id="SSF51735">
    <property type="entry name" value="NAD(P)-binding Rossmann-fold domains"/>
    <property type="match status" value="1"/>
</dbReference>
<evidence type="ECO:0000256" key="3">
    <source>
        <dbReference type="RuleBase" id="RU000363"/>
    </source>
</evidence>
<dbReference type="EMBL" id="CP130612">
    <property type="protein sequence ID" value="WKW13409.1"/>
    <property type="molecule type" value="Genomic_DNA"/>
</dbReference>